<evidence type="ECO:0000256" key="1">
    <source>
        <dbReference type="SAM" id="MobiDB-lite"/>
    </source>
</evidence>
<evidence type="ECO:0000313" key="3">
    <source>
        <dbReference type="Proteomes" id="UP000637578"/>
    </source>
</evidence>
<keyword evidence="3" id="KW-1185">Reference proteome</keyword>
<sequence>MAIGETNAFSIAQDSGDASPDRVPSADAHGAIRGDTGRPARLGDRPRTVPDRARIDVVDDMIAAARSAAHHDRNIVRTITSTPAPETTRLWIRVRDLRHPKRCGRTFVPEADPLALGGQYGVRFSRTTFGTTTTPR</sequence>
<dbReference type="EMBL" id="BMMK01000003">
    <property type="protein sequence ID" value="GGM41389.1"/>
    <property type="molecule type" value="Genomic_DNA"/>
</dbReference>
<name>A0A8J3C8M6_9PSEU</name>
<reference evidence="2" key="2">
    <citation type="submission" date="2020-09" db="EMBL/GenBank/DDBJ databases">
        <authorList>
            <person name="Sun Q."/>
            <person name="Zhou Y."/>
        </authorList>
    </citation>
    <scope>NUCLEOTIDE SEQUENCE</scope>
    <source>
        <strain evidence="2">CGMCC 4.5737</strain>
    </source>
</reference>
<feature type="compositionally biased region" description="Basic and acidic residues" evidence="1">
    <location>
        <begin position="30"/>
        <end position="47"/>
    </location>
</feature>
<accession>A0A8J3C8M6</accession>
<gene>
    <name evidence="2" type="ORF">GCM10012275_10500</name>
</gene>
<feature type="region of interest" description="Disordered" evidence="1">
    <location>
        <begin position="1"/>
        <end position="47"/>
    </location>
</feature>
<dbReference type="AlphaFoldDB" id="A0A8J3C8M6"/>
<reference evidence="2" key="1">
    <citation type="journal article" date="2014" name="Int. J. Syst. Evol. Microbiol.">
        <title>Complete genome sequence of Corynebacterium casei LMG S-19264T (=DSM 44701T), isolated from a smear-ripened cheese.</title>
        <authorList>
            <consortium name="US DOE Joint Genome Institute (JGI-PGF)"/>
            <person name="Walter F."/>
            <person name="Albersmeier A."/>
            <person name="Kalinowski J."/>
            <person name="Ruckert C."/>
        </authorList>
    </citation>
    <scope>NUCLEOTIDE SEQUENCE</scope>
    <source>
        <strain evidence="2">CGMCC 4.5737</strain>
    </source>
</reference>
<proteinExistence type="predicted"/>
<dbReference type="Proteomes" id="UP000637578">
    <property type="component" value="Unassembled WGS sequence"/>
</dbReference>
<comment type="caution">
    <text evidence="2">The sequence shown here is derived from an EMBL/GenBank/DDBJ whole genome shotgun (WGS) entry which is preliminary data.</text>
</comment>
<organism evidence="2 3">
    <name type="scientific">Longimycelium tulufanense</name>
    <dbReference type="NCBI Taxonomy" id="907463"/>
    <lineage>
        <taxon>Bacteria</taxon>
        <taxon>Bacillati</taxon>
        <taxon>Actinomycetota</taxon>
        <taxon>Actinomycetes</taxon>
        <taxon>Pseudonocardiales</taxon>
        <taxon>Pseudonocardiaceae</taxon>
        <taxon>Longimycelium</taxon>
    </lineage>
</organism>
<protein>
    <submittedName>
        <fullName evidence="2">Uncharacterized protein</fullName>
    </submittedName>
</protein>
<evidence type="ECO:0000313" key="2">
    <source>
        <dbReference type="EMBL" id="GGM41389.1"/>
    </source>
</evidence>